<dbReference type="InterPro" id="IPR015943">
    <property type="entry name" value="WD40/YVTN_repeat-like_dom_sf"/>
</dbReference>
<feature type="domain" description="Sema" evidence="3">
    <location>
        <begin position="1"/>
        <end position="114"/>
    </location>
</feature>
<dbReference type="GO" id="GO:0007411">
    <property type="term" value="P:axon guidance"/>
    <property type="evidence" value="ECO:0007669"/>
    <property type="project" value="TreeGrafter"/>
</dbReference>
<dbReference type="GO" id="GO:0045499">
    <property type="term" value="F:chemorepellent activity"/>
    <property type="evidence" value="ECO:0007669"/>
    <property type="project" value="TreeGrafter"/>
</dbReference>
<dbReference type="GO" id="GO:0030215">
    <property type="term" value="F:semaphorin receptor binding"/>
    <property type="evidence" value="ECO:0007669"/>
    <property type="project" value="InterPro"/>
</dbReference>
<evidence type="ECO:0000313" key="4">
    <source>
        <dbReference type="Ensembl" id="ENSECRP00000012917.1"/>
    </source>
</evidence>
<dbReference type="PROSITE" id="PS51004">
    <property type="entry name" value="SEMA"/>
    <property type="match status" value="1"/>
</dbReference>
<keyword evidence="1" id="KW-0325">Glycoprotein</keyword>
<accession>A0A8C4X8A4</accession>
<sequence>VLSGINSSKRVSWFGETNLKNTTTLLLSEDSNTLYVGARDSVVFLDVSQPGTLKLQNKVNLSPSEEEIADCTKKVDNPRLKCSNFIRILLQLNKTHYIICGTNAFKPTYMYFVR</sequence>
<dbReference type="SUPFAM" id="SSF101912">
    <property type="entry name" value="Sema domain"/>
    <property type="match status" value="1"/>
</dbReference>
<dbReference type="InterPro" id="IPR001627">
    <property type="entry name" value="Semap_dom"/>
</dbReference>
<dbReference type="GO" id="GO:0001755">
    <property type="term" value="P:neural crest cell migration"/>
    <property type="evidence" value="ECO:0007669"/>
    <property type="project" value="TreeGrafter"/>
</dbReference>
<evidence type="ECO:0000256" key="1">
    <source>
        <dbReference type="ARBA" id="ARBA00023180"/>
    </source>
</evidence>
<evidence type="ECO:0000313" key="5">
    <source>
        <dbReference type="Proteomes" id="UP000694620"/>
    </source>
</evidence>
<dbReference type="GO" id="GO:0005886">
    <property type="term" value="C:plasma membrane"/>
    <property type="evidence" value="ECO:0007669"/>
    <property type="project" value="TreeGrafter"/>
</dbReference>
<dbReference type="GeneTree" id="ENSGT00940000154870"/>
<dbReference type="PANTHER" id="PTHR11036">
    <property type="entry name" value="SEMAPHORIN"/>
    <property type="match status" value="1"/>
</dbReference>
<dbReference type="GO" id="GO:0030335">
    <property type="term" value="P:positive regulation of cell migration"/>
    <property type="evidence" value="ECO:0007669"/>
    <property type="project" value="TreeGrafter"/>
</dbReference>
<protein>
    <recommendedName>
        <fullName evidence="3">Sema domain-containing protein</fullName>
    </recommendedName>
</protein>
<evidence type="ECO:0000256" key="2">
    <source>
        <dbReference type="PROSITE-ProRule" id="PRU00352"/>
    </source>
</evidence>
<dbReference type="GO" id="GO:0071526">
    <property type="term" value="P:semaphorin-plexin signaling pathway"/>
    <property type="evidence" value="ECO:0007669"/>
    <property type="project" value="TreeGrafter"/>
</dbReference>
<dbReference type="InterPro" id="IPR027231">
    <property type="entry name" value="Semaphorin"/>
</dbReference>
<evidence type="ECO:0000259" key="3">
    <source>
        <dbReference type="PROSITE" id="PS51004"/>
    </source>
</evidence>
<dbReference type="Ensembl" id="ENSECRT00000013138.1">
    <property type="protein sequence ID" value="ENSECRP00000012917.1"/>
    <property type="gene ID" value="ENSECRG00000008633.1"/>
</dbReference>
<dbReference type="AlphaFoldDB" id="A0A8C4X8A4"/>
<keyword evidence="5" id="KW-1185">Reference proteome</keyword>
<organism evidence="4 5">
    <name type="scientific">Erpetoichthys calabaricus</name>
    <name type="common">Rope fish</name>
    <name type="synonym">Calamoichthys calabaricus</name>
    <dbReference type="NCBI Taxonomy" id="27687"/>
    <lineage>
        <taxon>Eukaryota</taxon>
        <taxon>Metazoa</taxon>
        <taxon>Chordata</taxon>
        <taxon>Craniata</taxon>
        <taxon>Vertebrata</taxon>
        <taxon>Euteleostomi</taxon>
        <taxon>Actinopterygii</taxon>
        <taxon>Polypteriformes</taxon>
        <taxon>Polypteridae</taxon>
        <taxon>Erpetoichthys</taxon>
    </lineage>
</organism>
<dbReference type="InterPro" id="IPR036352">
    <property type="entry name" value="Semap_dom_sf"/>
</dbReference>
<reference evidence="4" key="2">
    <citation type="submission" date="2025-08" db="UniProtKB">
        <authorList>
            <consortium name="Ensembl"/>
        </authorList>
    </citation>
    <scope>IDENTIFICATION</scope>
</reference>
<name>A0A8C4X8A4_ERPCA</name>
<reference evidence="4" key="1">
    <citation type="submission" date="2021-06" db="EMBL/GenBank/DDBJ databases">
        <authorList>
            <consortium name="Wellcome Sanger Institute Data Sharing"/>
        </authorList>
    </citation>
    <scope>NUCLEOTIDE SEQUENCE [LARGE SCALE GENOMIC DNA]</scope>
</reference>
<dbReference type="PANTHER" id="PTHR11036:SF145">
    <property type="entry name" value="SEMAPHORIN-4A ISOFORM X1-RELATED"/>
    <property type="match status" value="1"/>
</dbReference>
<dbReference type="Gene3D" id="2.130.10.10">
    <property type="entry name" value="YVTN repeat-like/Quinoprotein amine dehydrogenase"/>
    <property type="match status" value="1"/>
</dbReference>
<comment type="caution">
    <text evidence="2">Lacks conserved residue(s) required for the propagation of feature annotation.</text>
</comment>
<reference evidence="4" key="3">
    <citation type="submission" date="2025-09" db="UniProtKB">
        <authorList>
            <consortium name="Ensembl"/>
        </authorList>
    </citation>
    <scope>IDENTIFICATION</scope>
</reference>
<dbReference type="Proteomes" id="UP000694620">
    <property type="component" value="Chromosome 2"/>
</dbReference>
<proteinExistence type="predicted"/>